<dbReference type="NCBIfam" id="TIGR03741">
    <property type="entry name" value="PRTRC_E"/>
    <property type="match status" value="1"/>
</dbReference>
<dbReference type="AlphaFoldDB" id="A0A917JB74"/>
<proteinExistence type="predicted"/>
<dbReference type="EMBL" id="BMDO01000013">
    <property type="protein sequence ID" value="GGI52433.1"/>
    <property type="molecule type" value="Genomic_DNA"/>
</dbReference>
<dbReference type="RefSeq" id="WP_188418547.1">
    <property type="nucleotide sequence ID" value="NZ_BMDO01000013.1"/>
</dbReference>
<dbReference type="Proteomes" id="UP000662074">
    <property type="component" value="Unassembled WGS sequence"/>
</dbReference>
<dbReference type="InterPro" id="IPR022273">
    <property type="entry name" value="PRTRC_protein-E"/>
</dbReference>
<evidence type="ECO:0000313" key="3">
    <source>
        <dbReference type="EMBL" id="GGI52433.1"/>
    </source>
</evidence>
<feature type="compositionally biased region" description="Basic and acidic residues" evidence="1">
    <location>
        <begin position="116"/>
        <end position="125"/>
    </location>
</feature>
<accession>A0A917JB74</accession>
<dbReference type="Pfam" id="PF19556">
    <property type="entry name" value="PRTRC_E"/>
    <property type="match status" value="1"/>
</dbReference>
<protein>
    <recommendedName>
        <fullName evidence="2">ParB-related ThiF-related cassette protein E domain-containing protein</fullName>
    </recommendedName>
</protein>
<sequence length="195" mass="21309">MKTDFFNHIASLGTPGNWKLTIQTEDNISFTVSALFTAAHGGDGAARLIPPMILQGTAEELGAGFFEAITTPVQQTASLYANMEQYQKQLETAQAKSKQEQDKKQKAKAEATAAKGEGKKTADIELPEAKAEKKKAYDSTLKTIAELTSAMKYEEALAILPSAADYPEKETELNNKEADLLRLKDLKAQRSLELL</sequence>
<gene>
    <name evidence="3" type="ORF">GCM10011425_36450</name>
</gene>
<keyword evidence="4" id="KW-1185">Reference proteome</keyword>
<feature type="region of interest" description="Disordered" evidence="1">
    <location>
        <begin position="93"/>
        <end position="125"/>
    </location>
</feature>
<feature type="compositionally biased region" description="Basic and acidic residues" evidence="1">
    <location>
        <begin position="97"/>
        <end position="109"/>
    </location>
</feature>
<reference evidence="3" key="1">
    <citation type="journal article" date="2014" name="Int. J. Syst. Evol. Microbiol.">
        <title>Complete genome sequence of Corynebacterium casei LMG S-19264T (=DSM 44701T), isolated from a smear-ripened cheese.</title>
        <authorList>
            <consortium name="US DOE Joint Genome Institute (JGI-PGF)"/>
            <person name="Walter F."/>
            <person name="Albersmeier A."/>
            <person name="Kalinowski J."/>
            <person name="Ruckert C."/>
        </authorList>
    </citation>
    <scope>NUCLEOTIDE SEQUENCE</scope>
    <source>
        <strain evidence="3">CCM 8711</strain>
    </source>
</reference>
<evidence type="ECO:0000313" key="4">
    <source>
        <dbReference type="Proteomes" id="UP000662074"/>
    </source>
</evidence>
<comment type="caution">
    <text evidence="3">The sequence shown here is derived from an EMBL/GenBank/DDBJ whole genome shotgun (WGS) entry which is preliminary data.</text>
</comment>
<feature type="domain" description="ParB-related ThiF-related cassette protein E" evidence="2">
    <location>
        <begin position="1"/>
        <end position="182"/>
    </location>
</feature>
<reference evidence="3" key="2">
    <citation type="submission" date="2020-09" db="EMBL/GenBank/DDBJ databases">
        <authorList>
            <person name="Sun Q."/>
            <person name="Sedlacek I."/>
        </authorList>
    </citation>
    <scope>NUCLEOTIDE SEQUENCE</scope>
    <source>
        <strain evidence="3">CCM 8711</strain>
    </source>
</reference>
<organism evidence="3 4">
    <name type="scientific">Mucilaginibacter galii</name>
    <dbReference type="NCBI Taxonomy" id="2005073"/>
    <lineage>
        <taxon>Bacteria</taxon>
        <taxon>Pseudomonadati</taxon>
        <taxon>Bacteroidota</taxon>
        <taxon>Sphingobacteriia</taxon>
        <taxon>Sphingobacteriales</taxon>
        <taxon>Sphingobacteriaceae</taxon>
        <taxon>Mucilaginibacter</taxon>
    </lineage>
</organism>
<evidence type="ECO:0000259" key="2">
    <source>
        <dbReference type="Pfam" id="PF19556"/>
    </source>
</evidence>
<evidence type="ECO:0000256" key="1">
    <source>
        <dbReference type="SAM" id="MobiDB-lite"/>
    </source>
</evidence>
<name>A0A917JB74_9SPHI</name>